<dbReference type="GO" id="GO:0046872">
    <property type="term" value="F:metal ion binding"/>
    <property type="evidence" value="ECO:0007669"/>
    <property type="project" value="UniProtKB-KW"/>
</dbReference>
<feature type="region of interest" description="Disordered" evidence="2">
    <location>
        <begin position="271"/>
        <end position="292"/>
    </location>
</feature>
<dbReference type="PANTHER" id="PTHR43028">
    <property type="entry name" value="3'(2'),5'-BISPHOSPHATE NUCLEOTIDASE 1"/>
    <property type="match status" value="1"/>
</dbReference>
<dbReference type="STRING" id="582675.SAMN05192565_108123"/>
<dbReference type="RefSeq" id="WP_177232371.1">
    <property type="nucleotide sequence ID" value="NZ_FOPM01000008.1"/>
</dbReference>
<evidence type="ECO:0000313" key="4">
    <source>
        <dbReference type="Proteomes" id="UP000199229"/>
    </source>
</evidence>
<dbReference type="InterPro" id="IPR050725">
    <property type="entry name" value="CysQ/Inositol_MonoPase"/>
</dbReference>
<keyword evidence="1" id="KW-0460">Magnesium</keyword>
<feature type="binding site" evidence="1">
    <location>
        <position position="216"/>
    </location>
    <ligand>
        <name>Mg(2+)</name>
        <dbReference type="ChEBI" id="CHEBI:18420"/>
        <label>1</label>
        <note>catalytic</note>
    </ligand>
</feature>
<dbReference type="SUPFAM" id="SSF56655">
    <property type="entry name" value="Carbohydrate phosphatase"/>
    <property type="match status" value="1"/>
</dbReference>
<name>A0A1I2TY28_9HYPH</name>
<organism evidence="3 4">
    <name type="scientific">Methylobacterium gossipiicola</name>
    <dbReference type="NCBI Taxonomy" id="582675"/>
    <lineage>
        <taxon>Bacteria</taxon>
        <taxon>Pseudomonadati</taxon>
        <taxon>Pseudomonadota</taxon>
        <taxon>Alphaproteobacteria</taxon>
        <taxon>Hyphomicrobiales</taxon>
        <taxon>Methylobacteriaceae</taxon>
        <taxon>Methylobacterium</taxon>
    </lineage>
</organism>
<dbReference type="GO" id="GO:0000103">
    <property type="term" value="P:sulfate assimilation"/>
    <property type="evidence" value="ECO:0007669"/>
    <property type="project" value="TreeGrafter"/>
</dbReference>
<dbReference type="Gene3D" id="3.40.190.80">
    <property type="match status" value="1"/>
</dbReference>
<proteinExistence type="predicted"/>
<dbReference type="AlphaFoldDB" id="A0A1I2TY28"/>
<comment type="cofactor">
    <cofactor evidence="1">
        <name>Mg(2+)</name>
        <dbReference type="ChEBI" id="CHEBI:18420"/>
    </cofactor>
</comment>
<feature type="binding site" evidence="1">
    <location>
        <position position="90"/>
    </location>
    <ligand>
        <name>Mg(2+)</name>
        <dbReference type="ChEBI" id="CHEBI:18420"/>
        <label>2</label>
    </ligand>
</feature>
<dbReference type="Gene3D" id="3.30.540.10">
    <property type="entry name" value="Fructose-1,6-Bisphosphatase, subunit A, domain 1"/>
    <property type="match status" value="1"/>
</dbReference>
<dbReference type="PANTHER" id="PTHR43028:SF5">
    <property type="entry name" value="3'(2'),5'-BISPHOSPHATE NUCLEOTIDASE 1"/>
    <property type="match status" value="1"/>
</dbReference>
<evidence type="ECO:0000256" key="1">
    <source>
        <dbReference type="PIRSR" id="PIRSR600760-2"/>
    </source>
</evidence>
<dbReference type="GO" id="GO:0050427">
    <property type="term" value="P:3'-phosphoadenosine 5'-phosphosulfate metabolic process"/>
    <property type="evidence" value="ECO:0007669"/>
    <property type="project" value="TreeGrafter"/>
</dbReference>
<feature type="binding site" evidence="1">
    <location>
        <position position="88"/>
    </location>
    <ligand>
        <name>Mg(2+)</name>
        <dbReference type="ChEBI" id="CHEBI:18420"/>
        <label>1</label>
        <note>catalytic</note>
    </ligand>
</feature>
<sequence>MHLDAPTRDRIAATLTEIACEAGEILRSYHGGDCPHVLKRDGSPASLADTASEAMILAALARHWPDIPVVAEETAYDRPPSELFFLVDPLDGTRDFLAGNHEYSVNIGLVQGDRPVASALAAPGLGRVWGGGADAFEAAIVAGRPGAHRAIAVRPVPADGLVALVSNRHGDAETEACLSALPLGGRRGAASALKFCLIASGEADIYVRCGPTMEWDTAAGDHVLTSAGGCVVVSSGQPITYGHHARHYRNGPFAALGDRTYASRLALPARSPAPRRTVGATAESLRPVSPAR</sequence>
<reference evidence="4" key="1">
    <citation type="submission" date="2016-10" db="EMBL/GenBank/DDBJ databases">
        <authorList>
            <person name="Varghese N."/>
            <person name="Submissions S."/>
        </authorList>
    </citation>
    <scope>NUCLEOTIDE SEQUENCE [LARGE SCALE GENOMIC DNA]</scope>
    <source>
        <strain evidence="4">Gh-105</strain>
    </source>
</reference>
<feature type="binding site" evidence="1">
    <location>
        <position position="72"/>
    </location>
    <ligand>
        <name>Mg(2+)</name>
        <dbReference type="ChEBI" id="CHEBI:18420"/>
        <label>1</label>
        <note>catalytic</note>
    </ligand>
</feature>
<dbReference type="Proteomes" id="UP000199229">
    <property type="component" value="Unassembled WGS sequence"/>
</dbReference>
<gene>
    <name evidence="3" type="ORF">SAMN05192565_108123</name>
</gene>
<protein>
    <submittedName>
        <fullName evidence="3">3'(2'),5'-bisphosphate nucleotidase</fullName>
    </submittedName>
</protein>
<evidence type="ECO:0000313" key="3">
    <source>
        <dbReference type="EMBL" id="SFG69792.1"/>
    </source>
</evidence>
<keyword evidence="4" id="KW-1185">Reference proteome</keyword>
<evidence type="ECO:0000256" key="2">
    <source>
        <dbReference type="SAM" id="MobiDB-lite"/>
    </source>
</evidence>
<accession>A0A1I2TY28</accession>
<feature type="binding site" evidence="1">
    <location>
        <position position="91"/>
    </location>
    <ligand>
        <name>Mg(2+)</name>
        <dbReference type="ChEBI" id="CHEBI:18420"/>
        <label>1</label>
        <note>catalytic</note>
    </ligand>
</feature>
<dbReference type="InterPro" id="IPR000760">
    <property type="entry name" value="Inositol_monophosphatase-like"/>
</dbReference>
<dbReference type="EMBL" id="FOPM01000008">
    <property type="protein sequence ID" value="SFG69792.1"/>
    <property type="molecule type" value="Genomic_DNA"/>
</dbReference>
<dbReference type="Pfam" id="PF00459">
    <property type="entry name" value="Inositol_P"/>
    <property type="match status" value="1"/>
</dbReference>
<dbReference type="GO" id="GO:0008441">
    <property type="term" value="F:3'(2'),5'-bisphosphate nucleotidase activity"/>
    <property type="evidence" value="ECO:0007669"/>
    <property type="project" value="TreeGrafter"/>
</dbReference>
<keyword evidence="1" id="KW-0479">Metal-binding</keyword>
<dbReference type="CDD" id="cd01638">
    <property type="entry name" value="CysQ"/>
    <property type="match status" value="1"/>
</dbReference>